<reference evidence="2" key="1">
    <citation type="submission" date="2020-06" db="EMBL/GenBank/DDBJ databases">
        <title>Draft genome of Bugula neritina, a colonial animal packing powerful symbionts and potential medicines.</title>
        <authorList>
            <person name="Rayko M."/>
        </authorList>
    </citation>
    <scope>NUCLEOTIDE SEQUENCE [LARGE SCALE GENOMIC DNA]</scope>
    <source>
        <strain evidence="2">Kwan_BN1</strain>
    </source>
</reference>
<comment type="caution">
    <text evidence="2">The sequence shown here is derived from an EMBL/GenBank/DDBJ whole genome shotgun (WGS) entry which is preliminary data.</text>
</comment>
<feature type="region of interest" description="Disordered" evidence="1">
    <location>
        <begin position="449"/>
        <end position="521"/>
    </location>
</feature>
<organism evidence="2 3">
    <name type="scientific">Bugula neritina</name>
    <name type="common">Brown bryozoan</name>
    <name type="synonym">Sertularia neritina</name>
    <dbReference type="NCBI Taxonomy" id="10212"/>
    <lineage>
        <taxon>Eukaryota</taxon>
        <taxon>Metazoa</taxon>
        <taxon>Spiralia</taxon>
        <taxon>Lophotrochozoa</taxon>
        <taxon>Bryozoa</taxon>
        <taxon>Gymnolaemata</taxon>
        <taxon>Cheilostomatida</taxon>
        <taxon>Flustrina</taxon>
        <taxon>Buguloidea</taxon>
        <taxon>Bugulidae</taxon>
        <taxon>Bugula</taxon>
    </lineage>
</organism>
<protein>
    <submittedName>
        <fullName evidence="2">Uncharacterized protein</fullName>
    </submittedName>
</protein>
<evidence type="ECO:0000256" key="1">
    <source>
        <dbReference type="SAM" id="MobiDB-lite"/>
    </source>
</evidence>
<feature type="compositionally biased region" description="Basic and acidic residues" evidence="1">
    <location>
        <begin position="493"/>
        <end position="511"/>
    </location>
</feature>
<feature type="compositionally biased region" description="Polar residues" evidence="1">
    <location>
        <begin position="457"/>
        <end position="492"/>
    </location>
</feature>
<evidence type="ECO:0000313" key="2">
    <source>
        <dbReference type="EMBL" id="KAF6037004.1"/>
    </source>
</evidence>
<sequence>MNLWPYFFRLNLNNTSNNYQRRRPPEPFNYTLVPKLSPKYPMQPKAVPKQLVGRQWPPLQTWGSTGSITPAASEVCSQQNGHSSRDHHHRFGRSVSVDNEAQRYAQQLRPWGEDSLGNQIKMNSRAKNQHMFLNNMELDKQLVSKGTHTQLPLTMNKSLRSSMPKQSRMVQENFRWQDENNPIELYPISGNHIQSLNNNQPEHVTNNTRYYTGNNLDRLVFYGPNTSPPSHHGHDHGNREARRRTSNRGNLVPFTQKTGNESHQNFIQLMKPALQQSNHTHLKPPIAPNKKSKEKKFHSANDENVIYTEIVPQLANRRGSMKPEKARLVRSRSNSPVIYTEVVPIDSTDYKPERNNTAANKSNRASMTFGDESDHMKPLHDQPIAQQRPERKPKLSHLNSQKPGGPNNFSMSFGTPQLLRKYPESPINTNHMNGGVQRKHNETVQASNIENKVKPFPSNNNLEKMLSSDTNSSKKSGTIKSALKQPTGSFSGTEKKDQRSPKRVTIKESDSGRTTPTANFPTWSKLYPVNGLTMSTVNLTNHRKSKPLHRLRVIDRKLL</sequence>
<feature type="compositionally biased region" description="Polar residues" evidence="1">
    <location>
        <begin position="512"/>
        <end position="521"/>
    </location>
</feature>
<feature type="compositionally biased region" description="Polar residues" evidence="1">
    <location>
        <begin position="355"/>
        <end position="366"/>
    </location>
</feature>
<feature type="region of interest" description="Disordered" evidence="1">
    <location>
        <begin position="223"/>
        <end position="250"/>
    </location>
</feature>
<dbReference type="AlphaFoldDB" id="A0A7J7KGH0"/>
<accession>A0A7J7KGH0</accession>
<gene>
    <name evidence="2" type="ORF">EB796_004703</name>
</gene>
<feature type="compositionally biased region" description="Polar residues" evidence="1">
    <location>
        <begin position="397"/>
        <end position="415"/>
    </location>
</feature>
<dbReference type="EMBL" id="VXIV02000639">
    <property type="protein sequence ID" value="KAF6037004.1"/>
    <property type="molecule type" value="Genomic_DNA"/>
</dbReference>
<evidence type="ECO:0000313" key="3">
    <source>
        <dbReference type="Proteomes" id="UP000593567"/>
    </source>
</evidence>
<keyword evidence="3" id="KW-1185">Reference proteome</keyword>
<proteinExistence type="predicted"/>
<dbReference type="Proteomes" id="UP000593567">
    <property type="component" value="Unassembled WGS sequence"/>
</dbReference>
<feature type="region of interest" description="Disordered" evidence="1">
    <location>
        <begin position="348"/>
        <end position="436"/>
    </location>
</feature>
<name>A0A7J7KGH0_BUGNE</name>